<dbReference type="EMBL" id="CP002018">
    <property type="protein sequence ID" value="AEM40952.1"/>
    <property type="molecule type" value="Genomic_DNA"/>
</dbReference>
<evidence type="ECO:0000313" key="2">
    <source>
        <dbReference type="Proteomes" id="UP000000692"/>
    </source>
</evidence>
<dbReference type="HOGENOM" id="CLU_3344638_0_0_5"/>
<protein>
    <submittedName>
        <fullName evidence="1">Uncharacterized protein</fullName>
    </submittedName>
</protein>
<dbReference type="AlphaFoldDB" id="F9Y6T5"/>
<keyword evidence="2" id="KW-1185">Reference proteome</keyword>
<sequence length="37" mass="3925">MLHTQETADKLGTFSEICTRPEVIGGIAILRGGPVGR</sequence>
<proteinExistence type="predicted"/>
<dbReference type="KEGG" id="kvl:KVU_1113"/>
<reference evidence="1 2" key="1">
    <citation type="journal article" date="2011" name="J. Bacteriol.">
        <title>Complete genome sequence of the industrial strain Ketogulonicigenium vulgare WSH-001.</title>
        <authorList>
            <person name="Liu L."/>
            <person name="Li Y."/>
            <person name="Zhang J."/>
            <person name="Zhou Z."/>
            <person name="Liu J."/>
            <person name="Li X."/>
            <person name="Zhou J."/>
            <person name="Du G."/>
            <person name="Wang L."/>
            <person name="Chen J."/>
        </authorList>
    </citation>
    <scope>NUCLEOTIDE SEQUENCE [LARGE SCALE GENOMIC DNA]</scope>
    <source>
        <strain evidence="1 2">WSH-001</strain>
    </source>
</reference>
<evidence type="ECO:0000313" key="1">
    <source>
        <dbReference type="EMBL" id="AEM40952.1"/>
    </source>
</evidence>
<organism evidence="1 2">
    <name type="scientific">Ketogulonicigenium vulgare (strain WSH-001)</name>
    <dbReference type="NCBI Taxonomy" id="759362"/>
    <lineage>
        <taxon>Bacteria</taxon>
        <taxon>Pseudomonadati</taxon>
        <taxon>Pseudomonadota</taxon>
        <taxon>Alphaproteobacteria</taxon>
        <taxon>Rhodobacterales</taxon>
        <taxon>Roseobacteraceae</taxon>
        <taxon>Ketogulonicigenium</taxon>
    </lineage>
</organism>
<name>F9Y6T5_KETVW</name>
<gene>
    <name evidence="1" type="ordered locus">KVU_1113</name>
</gene>
<accession>F9Y6T5</accession>
<dbReference type="Proteomes" id="UP000000692">
    <property type="component" value="Chromosome"/>
</dbReference>